<protein>
    <recommendedName>
        <fullName evidence="4">Ca3427-like PBP 2 domain-containing protein</fullName>
    </recommendedName>
</protein>
<name>A0A2S9ZXM1_RHOTO</name>
<dbReference type="OrthoDB" id="1363at2759"/>
<dbReference type="CDD" id="cd13637">
    <property type="entry name" value="PBP2_Ca3427_like"/>
    <property type="match status" value="1"/>
</dbReference>
<dbReference type="AlphaFoldDB" id="A0A2S9ZXM1"/>
<evidence type="ECO:0000313" key="6">
    <source>
        <dbReference type="Proteomes" id="UP000239560"/>
    </source>
</evidence>
<dbReference type="SUPFAM" id="SSF53850">
    <property type="entry name" value="Periplasmic binding protein-like II"/>
    <property type="match status" value="1"/>
</dbReference>
<dbReference type="PANTHER" id="PTHR30024:SF47">
    <property type="entry name" value="TAURINE-BINDING PERIPLASMIC PROTEIN"/>
    <property type="match status" value="1"/>
</dbReference>
<dbReference type="PANTHER" id="PTHR30024">
    <property type="entry name" value="ALIPHATIC SULFONATES-BINDING PROTEIN-RELATED"/>
    <property type="match status" value="1"/>
</dbReference>
<dbReference type="InterPro" id="IPR054364">
    <property type="entry name" value="Ca3427-like_PBP2"/>
</dbReference>
<evidence type="ECO:0000256" key="1">
    <source>
        <dbReference type="ARBA" id="ARBA00004418"/>
    </source>
</evidence>
<evidence type="ECO:0000256" key="2">
    <source>
        <dbReference type="ARBA" id="ARBA00010742"/>
    </source>
</evidence>
<organism evidence="5 6">
    <name type="scientific">Rhodotorula toruloides</name>
    <name type="common">Yeast</name>
    <name type="synonym">Rhodosporidium toruloides</name>
    <dbReference type="NCBI Taxonomy" id="5286"/>
    <lineage>
        <taxon>Eukaryota</taxon>
        <taxon>Fungi</taxon>
        <taxon>Dikarya</taxon>
        <taxon>Basidiomycota</taxon>
        <taxon>Pucciniomycotina</taxon>
        <taxon>Microbotryomycetes</taxon>
        <taxon>Sporidiobolales</taxon>
        <taxon>Sporidiobolaceae</taxon>
        <taxon>Rhodotorula</taxon>
    </lineage>
</organism>
<evidence type="ECO:0000313" key="5">
    <source>
        <dbReference type="EMBL" id="PRQ70494.1"/>
    </source>
</evidence>
<keyword evidence="3" id="KW-0732">Signal</keyword>
<dbReference type="Gene3D" id="3.40.190.10">
    <property type="entry name" value="Periplasmic binding protein-like II"/>
    <property type="match status" value="2"/>
</dbReference>
<dbReference type="EMBL" id="LCTV02000015">
    <property type="protein sequence ID" value="PRQ70494.1"/>
    <property type="molecule type" value="Genomic_DNA"/>
</dbReference>
<accession>A0A2S9ZXM1</accession>
<evidence type="ECO:0000256" key="3">
    <source>
        <dbReference type="ARBA" id="ARBA00022729"/>
    </source>
</evidence>
<proteinExistence type="inferred from homology"/>
<dbReference type="GO" id="GO:0042597">
    <property type="term" value="C:periplasmic space"/>
    <property type="evidence" value="ECO:0007669"/>
    <property type="project" value="UniProtKB-SubCell"/>
</dbReference>
<evidence type="ECO:0000259" key="4">
    <source>
        <dbReference type="Pfam" id="PF22384"/>
    </source>
</evidence>
<feature type="domain" description="Ca3427-like PBP 2" evidence="4">
    <location>
        <begin position="147"/>
        <end position="242"/>
    </location>
</feature>
<sequence length="364" mass="40317">MFVDERWRQVAGKEGVGDEDAWLRQADARHETYRHYAFCGKRTERSVSKVQRADLPFLLRTQMSTQQKLRIAFVPEHFASPLLQLAAKDESIELVPCPSGTGQIMSAIKANEVDVAIALTESLIAGIAKKTADFKLVGTYVTSPLNWAVIVGKDSKHQSLGDLRGEKIGISRIGSGSQVMASYMALREGWTDKDGNVEPIQFEVLDTFKNLRDGVNDGRAAAFMWEHFTTKPYLNEVRFIGNVPTPWHSWVVVATPSTTAPSSPLRSILESFLSNLTTSIRSFDAADARASSSKEFIKGHFGYPEEDVKAWLEQVSYPKGEVCEVDRAMVEKTLTTLEAAGVLKAPAEGWNLEDFVDTSVAKLQ</sequence>
<reference evidence="5 6" key="1">
    <citation type="journal article" date="2018" name="Elife">
        <title>Functional genomics of lipid metabolism in the oleaginous yeast Rhodosporidium toruloides.</title>
        <authorList>
            <person name="Coradetti S.T."/>
            <person name="Pinel D."/>
            <person name="Geiselman G."/>
            <person name="Ito M."/>
            <person name="Mondo S."/>
            <person name="Reilly M.C."/>
            <person name="Cheng Y.F."/>
            <person name="Bauer S."/>
            <person name="Grigoriev I."/>
            <person name="Gladden J.M."/>
            <person name="Simmons B.A."/>
            <person name="Brem R."/>
            <person name="Arkin A.P."/>
            <person name="Skerker J.M."/>
        </authorList>
    </citation>
    <scope>NUCLEOTIDE SEQUENCE [LARGE SCALE GENOMIC DNA]</scope>
    <source>
        <strain evidence="5 6">NBRC 0880</strain>
    </source>
</reference>
<dbReference type="Pfam" id="PF22384">
    <property type="entry name" value="PBP2_Ca3427_like"/>
    <property type="match status" value="1"/>
</dbReference>
<dbReference type="Proteomes" id="UP000239560">
    <property type="component" value="Unassembled WGS sequence"/>
</dbReference>
<comment type="subcellular location">
    <subcellularLocation>
        <location evidence="1">Periplasm</location>
    </subcellularLocation>
</comment>
<gene>
    <name evidence="5" type="ORF">AAT19DRAFT_11243</name>
</gene>
<comment type="caution">
    <text evidence="5">The sequence shown here is derived from an EMBL/GenBank/DDBJ whole genome shotgun (WGS) entry which is preliminary data.</text>
</comment>
<comment type="similarity">
    <text evidence="2">Belongs to the bacterial solute-binding protein SsuA/TauA family.</text>
</comment>